<gene>
    <name evidence="6" type="ORF">OSB04_018887</name>
</gene>
<evidence type="ECO:0000256" key="1">
    <source>
        <dbReference type="ARBA" id="ARBA00022729"/>
    </source>
</evidence>
<evidence type="ECO:0000313" key="7">
    <source>
        <dbReference type="Proteomes" id="UP001172457"/>
    </source>
</evidence>
<dbReference type="Proteomes" id="UP001172457">
    <property type="component" value="Chromosome 5"/>
</dbReference>
<keyword evidence="7" id="KW-1185">Reference proteome</keyword>
<dbReference type="Pfam" id="PF04043">
    <property type="entry name" value="PMEI"/>
    <property type="match status" value="1"/>
</dbReference>
<organism evidence="6 7">
    <name type="scientific">Centaurea solstitialis</name>
    <name type="common">yellow star-thistle</name>
    <dbReference type="NCBI Taxonomy" id="347529"/>
    <lineage>
        <taxon>Eukaryota</taxon>
        <taxon>Viridiplantae</taxon>
        <taxon>Streptophyta</taxon>
        <taxon>Embryophyta</taxon>
        <taxon>Tracheophyta</taxon>
        <taxon>Spermatophyta</taxon>
        <taxon>Magnoliopsida</taxon>
        <taxon>eudicotyledons</taxon>
        <taxon>Gunneridae</taxon>
        <taxon>Pentapetalae</taxon>
        <taxon>asterids</taxon>
        <taxon>campanulids</taxon>
        <taxon>Asterales</taxon>
        <taxon>Asteraceae</taxon>
        <taxon>Carduoideae</taxon>
        <taxon>Cardueae</taxon>
        <taxon>Centaureinae</taxon>
        <taxon>Centaurea</taxon>
    </lineage>
</organism>
<reference evidence="6" key="1">
    <citation type="submission" date="2023-03" db="EMBL/GenBank/DDBJ databases">
        <title>Chromosome-scale reference genome and RAD-based genetic map of yellow starthistle (Centaurea solstitialis) reveal putative structural variation and QTLs associated with invader traits.</title>
        <authorList>
            <person name="Reatini B."/>
            <person name="Cang F.A."/>
            <person name="Jiang Q."/>
            <person name="Mckibben M.T.W."/>
            <person name="Barker M.S."/>
            <person name="Rieseberg L.H."/>
            <person name="Dlugosch K.M."/>
        </authorList>
    </citation>
    <scope>NUCLEOTIDE SEQUENCE</scope>
    <source>
        <strain evidence="6">CAN-66</strain>
        <tissue evidence="6">Leaf</tissue>
    </source>
</reference>
<sequence length="178" mass="19574">MAFPLQFSSIYVVLLAFLFTTFPFPIQGELIEEVCDKTVELKAICIEILRNDPRSSSENLEVLSQIAIDTIVQNATGLSSYIQSLANKVTDPQVKVRVLGCVVNSDDVFLQTTQAKQLVKTKQYGPAKEKASLANLALSTCDNSFLLPPAIEPIELKQATNRLKNLLVIFDVITSLLG</sequence>
<dbReference type="SMART" id="SM00856">
    <property type="entry name" value="PMEI"/>
    <property type="match status" value="1"/>
</dbReference>
<proteinExistence type="inferred from homology"/>
<accession>A0AA38SP78</accession>
<dbReference type="NCBIfam" id="TIGR01614">
    <property type="entry name" value="PME_inhib"/>
    <property type="match status" value="1"/>
</dbReference>
<feature type="signal peptide" evidence="4">
    <location>
        <begin position="1"/>
        <end position="28"/>
    </location>
</feature>
<dbReference type="InterPro" id="IPR035513">
    <property type="entry name" value="Invertase/methylesterase_inhib"/>
</dbReference>
<evidence type="ECO:0000313" key="6">
    <source>
        <dbReference type="EMBL" id="KAJ9546344.1"/>
    </source>
</evidence>
<dbReference type="CDD" id="cd15797">
    <property type="entry name" value="PMEI"/>
    <property type="match status" value="1"/>
</dbReference>
<dbReference type="InterPro" id="IPR034086">
    <property type="entry name" value="PMEI_plant"/>
</dbReference>
<feature type="chain" id="PRO_5041336387" description="Pectinesterase inhibitor domain-containing protein" evidence="4">
    <location>
        <begin position="29"/>
        <end position="178"/>
    </location>
</feature>
<dbReference type="InterPro" id="IPR052421">
    <property type="entry name" value="PCW_Enzyme_Inhibitor"/>
</dbReference>
<dbReference type="Gene3D" id="1.20.140.40">
    <property type="entry name" value="Invertase/pectin methylesterase inhibitor family protein"/>
    <property type="match status" value="1"/>
</dbReference>
<comment type="caution">
    <text evidence="6">The sequence shown here is derived from an EMBL/GenBank/DDBJ whole genome shotgun (WGS) entry which is preliminary data.</text>
</comment>
<evidence type="ECO:0000259" key="5">
    <source>
        <dbReference type="SMART" id="SM00856"/>
    </source>
</evidence>
<feature type="domain" description="Pectinesterase inhibitor" evidence="5">
    <location>
        <begin position="26"/>
        <end position="169"/>
    </location>
</feature>
<keyword evidence="1 4" id="KW-0732">Signal</keyword>
<dbReference type="GO" id="GO:0046910">
    <property type="term" value="F:pectinesterase inhibitor activity"/>
    <property type="evidence" value="ECO:0007669"/>
    <property type="project" value="InterPro"/>
</dbReference>
<evidence type="ECO:0000256" key="2">
    <source>
        <dbReference type="ARBA" id="ARBA00023157"/>
    </source>
</evidence>
<dbReference type="AlphaFoldDB" id="A0AA38SP78"/>
<evidence type="ECO:0000256" key="3">
    <source>
        <dbReference type="ARBA" id="ARBA00038471"/>
    </source>
</evidence>
<keyword evidence="2" id="KW-1015">Disulfide bond</keyword>
<protein>
    <recommendedName>
        <fullName evidence="5">Pectinesterase inhibitor domain-containing protein</fullName>
    </recommendedName>
</protein>
<dbReference type="InterPro" id="IPR006501">
    <property type="entry name" value="Pectinesterase_inhib_dom"/>
</dbReference>
<dbReference type="PANTHER" id="PTHR36710:SF4">
    <property type="entry name" value="PLANT INVERTASE_PECTIN METHYLESTERASE INHIBITOR SUPERFAMILY PROTEIN"/>
    <property type="match status" value="1"/>
</dbReference>
<name>A0AA38SP78_9ASTR</name>
<dbReference type="SUPFAM" id="SSF101148">
    <property type="entry name" value="Plant invertase/pectin methylesterase inhibitor"/>
    <property type="match status" value="1"/>
</dbReference>
<evidence type="ECO:0000256" key="4">
    <source>
        <dbReference type="SAM" id="SignalP"/>
    </source>
</evidence>
<dbReference type="EMBL" id="JARYMX010000005">
    <property type="protein sequence ID" value="KAJ9546344.1"/>
    <property type="molecule type" value="Genomic_DNA"/>
</dbReference>
<dbReference type="PANTHER" id="PTHR36710">
    <property type="entry name" value="PECTINESTERASE INHIBITOR-LIKE"/>
    <property type="match status" value="1"/>
</dbReference>
<comment type="similarity">
    <text evidence="3">Belongs to the PMEI family.</text>
</comment>